<feature type="non-terminal residue" evidence="2">
    <location>
        <position position="1"/>
    </location>
</feature>
<evidence type="ECO:0000256" key="1">
    <source>
        <dbReference type="SAM" id="MobiDB-lite"/>
    </source>
</evidence>
<name>A0A147BG63_IXORI</name>
<feature type="region of interest" description="Disordered" evidence="1">
    <location>
        <begin position="1"/>
        <end position="75"/>
    </location>
</feature>
<accession>A0A147BG63</accession>
<feature type="compositionally biased region" description="Polar residues" evidence="1">
    <location>
        <begin position="1"/>
        <end position="15"/>
    </location>
</feature>
<evidence type="ECO:0000313" key="2">
    <source>
        <dbReference type="EMBL" id="JAR89432.1"/>
    </source>
</evidence>
<feature type="compositionally biased region" description="Polar residues" evidence="1">
    <location>
        <begin position="37"/>
        <end position="56"/>
    </location>
</feature>
<sequence>LQKSPEQTLARQNKGPSEMGPASTVGNTGATHAGDPTRQSPTEKGASERNTANTRGVRTGEAYPGTGGSKLRMTSGSRLRVPLIRAPPRCHPLPTLRFPRRLLPQRGPLASSPTAKLSLLSALCQSSGRRYACLLLPLSSSFSTPCVHPSVRHTKLHFIPQRACDPSIVANLDRQTGLDKWRRPPTAQEKGARQTQNTAVAPEGKGHFMNSKRLNAYYTQEA</sequence>
<proteinExistence type="predicted"/>
<protein>
    <submittedName>
        <fullName evidence="2">Uncharacterized protein</fullName>
    </submittedName>
</protein>
<dbReference type="AlphaFoldDB" id="A0A147BG63"/>
<reference evidence="2" key="1">
    <citation type="journal article" date="2018" name="PLoS Negl. Trop. Dis.">
        <title>Sialome diversity of ticks revealed by RNAseq of single tick salivary glands.</title>
        <authorList>
            <person name="Perner J."/>
            <person name="Kropackova S."/>
            <person name="Kopacek P."/>
            <person name="Ribeiro J.M."/>
        </authorList>
    </citation>
    <scope>NUCLEOTIDE SEQUENCE</scope>
    <source>
        <strain evidence="2">Siblings of single egg batch collected in Ceske Budejovice</strain>
        <tissue evidence="2">Salivary glands</tissue>
    </source>
</reference>
<feature type="region of interest" description="Disordered" evidence="1">
    <location>
        <begin position="179"/>
        <end position="206"/>
    </location>
</feature>
<dbReference type="EMBL" id="GEGO01005972">
    <property type="protein sequence ID" value="JAR89432.1"/>
    <property type="molecule type" value="Transcribed_RNA"/>
</dbReference>
<organism evidence="2">
    <name type="scientific">Ixodes ricinus</name>
    <name type="common">Common tick</name>
    <name type="synonym">Acarus ricinus</name>
    <dbReference type="NCBI Taxonomy" id="34613"/>
    <lineage>
        <taxon>Eukaryota</taxon>
        <taxon>Metazoa</taxon>
        <taxon>Ecdysozoa</taxon>
        <taxon>Arthropoda</taxon>
        <taxon>Chelicerata</taxon>
        <taxon>Arachnida</taxon>
        <taxon>Acari</taxon>
        <taxon>Parasitiformes</taxon>
        <taxon>Ixodida</taxon>
        <taxon>Ixodoidea</taxon>
        <taxon>Ixodidae</taxon>
        <taxon>Ixodinae</taxon>
        <taxon>Ixodes</taxon>
    </lineage>
</organism>